<name>A0A8H2XNT2_9AGAM</name>
<protein>
    <submittedName>
        <fullName evidence="1">Uncharacterized protein</fullName>
    </submittedName>
</protein>
<accession>A0A8H2XNT2</accession>
<evidence type="ECO:0000313" key="3">
    <source>
        <dbReference type="Proteomes" id="UP000663861"/>
    </source>
</evidence>
<sequence>MLLTCASRLAPHPNTYRTTPTIGPDLAHTLVTLVQPIIPAFHSVTVAILHPVTRATVPTRTRRGKPKTGVRAVRESEELVALEIVDVRPGLSDILSMVARTGTGKDTMYAVLPVACRAIRDLCLSVTQVQTSDRRVTRTKAWAVRDSVWYLCSACHTVLEGIQLTSEDVELANGCANLIVEALRLDVCTEARASNRTAQPGPQEAPSSQAALIASRAHMNDAVRDMLCAVLERIMLEFPSS</sequence>
<reference evidence="1" key="1">
    <citation type="submission" date="2021-01" db="EMBL/GenBank/DDBJ databases">
        <authorList>
            <person name="Kaushik A."/>
        </authorList>
    </citation>
    <scope>NUCLEOTIDE SEQUENCE</scope>
    <source>
        <strain evidence="2">AG4-R118</strain>
        <strain evidence="1">AG4-RS23</strain>
    </source>
</reference>
<dbReference type="Proteomes" id="UP000663861">
    <property type="component" value="Unassembled WGS sequence"/>
</dbReference>
<gene>
    <name evidence="1" type="ORF">RDB_LOCUS27625</name>
    <name evidence="2" type="ORF">RDB_LOCUS69965</name>
</gene>
<organism evidence="1 3">
    <name type="scientific">Rhizoctonia solani</name>
    <dbReference type="NCBI Taxonomy" id="456999"/>
    <lineage>
        <taxon>Eukaryota</taxon>
        <taxon>Fungi</taxon>
        <taxon>Dikarya</taxon>
        <taxon>Basidiomycota</taxon>
        <taxon>Agaricomycotina</taxon>
        <taxon>Agaricomycetes</taxon>
        <taxon>Cantharellales</taxon>
        <taxon>Ceratobasidiaceae</taxon>
        <taxon>Rhizoctonia</taxon>
    </lineage>
</organism>
<dbReference type="Proteomes" id="UP000663888">
    <property type="component" value="Unassembled WGS sequence"/>
</dbReference>
<dbReference type="AlphaFoldDB" id="A0A8H2XNT2"/>
<comment type="caution">
    <text evidence="1">The sequence shown here is derived from an EMBL/GenBank/DDBJ whole genome shotgun (WGS) entry which is preliminary data.</text>
</comment>
<evidence type="ECO:0000313" key="1">
    <source>
        <dbReference type="EMBL" id="CAE6432657.1"/>
    </source>
</evidence>
<dbReference type="EMBL" id="CAJMWX010001041">
    <property type="protein sequence ID" value="CAE6451545.1"/>
    <property type="molecule type" value="Genomic_DNA"/>
</dbReference>
<evidence type="ECO:0000313" key="2">
    <source>
        <dbReference type="EMBL" id="CAE6451545.1"/>
    </source>
</evidence>
<proteinExistence type="predicted"/>
<dbReference type="EMBL" id="CAJMWY010000412">
    <property type="protein sequence ID" value="CAE6432657.1"/>
    <property type="molecule type" value="Genomic_DNA"/>
</dbReference>